<keyword evidence="1" id="KW-0812">Transmembrane</keyword>
<evidence type="ECO:0000313" key="3">
    <source>
        <dbReference type="Proteomes" id="UP001597512"/>
    </source>
</evidence>
<feature type="transmembrane region" description="Helical" evidence="1">
    <location>
        <begin position="132"/>
        <end position="156"/>
    </location>
</feature>
<proteinExistence type="predicted"/>
<name>A0ABW6AP31_9BACT</name>
<feature type="transmembrane region" description="Helical" evidence="1">
    <location>
        <begin position="65"/>
        <end position="85"/>
    </location>
</feature>
<feature type="transmembrane region" description="Helical" evidence="1">
    <location>
        <begin position="41"/>
        <end position="59"/>
    </location>
</feature>
<accession>A0ABW6AP31</accession>
<evidence type="ECO:0000256" key="1">
    <source>
        <dbReference type="SAM" id="Phobius"/>
    </source>
</evidence>
<dbReference type="Proteomes" id="UP001597512">
    <property type="component" value="Unassembled WGS sequence"/>
</dbReference>
<keyword evidence="1" id="KW-1133">Transmembrane helix</keyword>
<feature type="transmembrane region" description="Helical" evidence="1">
    <location>
        <begin position="12"/>
        <end position="29"/>
    </location>
</feature>
<sequence length="309" mass="34884">MKTFVVELWYWVRVVGMWCLTASLVWRWLRTRQISKGHSILGEIAVFSAIALWLVLAWAQEYAYLFNPIFTFSLALWFGYDNWLFPDIQQFQAALTKNMPTAGLFWRDSLLARYLTGQSPPTRQEWMSWRNAAIAGAILLPIALLFGFTRVVHYIAEADRAKTEAIRQSQTYTQQVVKSGIKAVTNQVVGAVQAATDTLSGMAQEAKTSAKVAAEVAQTAAQEGKEGRRQLEKKLDRNFRSGAGDKPKIDSRPRFYIAPAPKGLPQSQFHMPDVKAVPVDAKPRRRGKGVGFDFDLEEMDTTHLARAKW</sequence>
<keyword evidence="1" id="KW-0472">Membrane</keyword>
<evidence type="ECO:0000313" key="2">
    <source>
        <dbReference type="EMBL" id="MFD2936297.1"/>
    </source>
</evidence>
<comment type="caution">
    <text evidence="2">The sequence shown here is derived from an EMBL/GenBank/DDBJ whole genome shotgun (WGS) entry which is preliminary data.</text>
</comment>
<dbReference type="EMBL" id="JBHUOM010000023">
    <property type="protein sequence ID" value="MFD2936297.1"/>
    <property type="molecule type" value="Genomic_DNA"/>
</dbReference>
<organism evidence="2 3">
    <name type="scientific">Spirosoma flavum</name>
    <dbReference type="NCBI Taxonomy" id="2048557"/>
    <lineage>
        <taxon>Bacteria</taxon>
        <taxon>Pseudomonadati</taxon>
        <taxon>Bacteroidota</taxon>
        <taxon>Cytophagia</taxon>
        <taxon>Cytophagales</taxon>
        <taxon>Cytophagaceae</taxon>
        <taxon>Spirosoma</taxon>
    </lineage>
</organism>
<keyword evidence="3" id="KW-1185">Reference proteome</keyword>
<dbReference type="RefSeq" id="WP_381504971.1">
    <property type="nucleotide sequence ID" value="NZ_JBHUOM010000023.1"/>
</dbReference>
<reference evidence="3" key="1">
    <citation type="journal article" date="2019" name="Int. J. Syst. Evol. Microbiol.">
        <title>The Global Catalogue of Microorganisms (GCM) 10K type strain sequencing project: providing services to taxonomists for standard genome sequencing and annotation.</title>
        <authorList>
            <consortium name="The Broad Institute Genomics Platform"/>
            <consortium name="The Broad Institute Genome Sequencing Center for Infectious Disease"/>
            <person name="Wu L."/>
            <person name="Ma J."/>
        </authorList>
    </citation>
    <scope>NUCLEOTIDE SEQUENCE [LARGE SCALE GENOMIC DNA]</scope>
    <source>
        <strain evidence="3">KCTC 52490</strain>
    </source>
</reference>
<protein>
    <submittedName>
        <fullName evidence="2">Uncharacterized protein</fullName>
    </submittedName>
</protein>
<gene>
    <name evidence="2" type="ORF">ACFS25_21125</name>
</gene>